<accession>A0ABZ0IUA5</accession>
<proteinExistence type="predicted"/>
<reference evidence="1 2" key="1">
    <citation type="journal article" date="2023" name="Microbiol. Resour. Announc.">
        <title>Complete Genome Sequence of Imperialibacter roseus strain P4T.</title>
        <authorList>
            <person name="Tizabi D.R."/>
            <person name="Bachvaroff T."/>
            <person name="Hill R.T."/>
        </authorList>
    </citation>
    <scope>NUCLEOTIDE SEQUENCE [LARGE SCALE GENOMIC DNA]</scope>
    <source>
        <strain evidence="1 2">P4T</strain>
    </source>
</reference>
<dbReference type="Pfam" id="PF08843">
    <property type="entry name" value="AbiEii"/>
    <property type="match status" value="1"/>
</dbReference>
<dbReference type="Gene3D" id="3.10.450.620">
    <property type="entry name" value="JHP933, nucleotidyltransferase-like core domain"/>
    <property type="match status" value="1"/>
</dbReference>
<dbReference type="InterPro" id="IPR014942">
    <property type="entry name" value="AbiEii"/>
</dbReference>
<keyword evidence="1" id="KW-0808">Transferase</keyword>
<gene>
    <name evidence="1" type="ORF">RT717_00975</name>
</gene>
<dbReference type="EMBL" id="CP136051">
    <property type="protein sequence ID" value="WOK07192.1"/>
    <property type="molecule type" value="Genomic_DNA"/>
</dbReference>
<organism evidence="1 2">
    <name type="scientific">Imperialibacter roseus</name>
    <dbReference type="NCBI Taxonomy" id="1324217"/>
    <lineage>
        <taxon>Bacteria</taxon>
        <taxon>Pseudomonadati</taxon>
        <taxon>Bacteroidota</taxon>
        <taxon>Cytophagia</taxon>
        <taxon>Cytophagales</taxon>
        <taxon>Flammeovirgaceae</taxon>
        <taxon>Imperialibacter</taxon>
    </lineage>
</organism>
<evidence type="ECO:0000313" key="2">
    <source>
        <dbReference type="Proteomes" id="UP001302349"/>
    </source>
</evidence>
<dbReference type="RefSeq" id="WP_317489878.1">
    <property type="nucleotide sequence ID" value="NZ_CP136051.1"/>
</dbReference>
<name>A0ABZ0IUA5_9BACT</name>
<dbReference type="GO" id="GO:0016740">
    <property type="term" value="F:transferase activity"/>
    <property type="evidence" value="ECO:0007669"/>
    <property type="project" value="UniProtKB-KW"/>
</dbReference>
<protein>
    <submittedName>
        <fullName evidence="1">Nucleotidyl transferase AbiEii/AbiGii toxin family protein</fullName>
    </submittedName>
</protein>
<sequence>MTFHLSPEFEPAVRAAAAHFKQRDIFIEKDYWVTFVLKALSQSEFRDKVIFKGGTSLSKAFNCIDRFSEDIDLAILNTEGLSDNRLKKLIKEVAEKITEALSYFEHPNEEKRGRNRRTFYSYQKVIFDDDGTSPVKSDIQLEINCFTNPVPFEEKQLDSYLSQFLALRGENQLIKEFQLDRFSVNVLRRERTFFEKLMSLVRLSYEGPEKLREKIRHFYDLHKLLQLDDLRGQLLIPENHELITQVLNDDYVNSTFAGAWIVKPMAESPLLGNISEIWSTLEETYQRELSRLVWSTEALPTTDHIVAMLKEISAFMEGYSFQSVNS</sequence>
<keyword evidence="2" id="KW-1185">Reference proteome</keyword>
<evidence type="ECO:0000313" key="1">
    <source>
        <dbReference type="EMBL" id="WOK07192.1"/>
    </source>
</evidence>
<dbReference type="Proteomes" id="UP001302349">
    <property type="component" value="Chromosome"/>
</dbReference>